<dbReference type="InterPro" id="IPR029000">
    <property type="entry name" value="Cyclophilin-like_dom_sf"/>
</dbReference>
<protein>
    <submittedName>
        <fullName evidence="3">Putative peptidyl-prolyl cis-trans isomerase</fullName>
    </submittedName>
</protein>
<evidence type="ECO:0000256" key="1">
    <source>
        <dbReference type="ARBA" id="ARBA00002388"/>
    </source>
</evidence>
<feature type="domain" description="PPIase cyclophilin-type" evidence="2">
    <location>
        <begin position="101"/>
        <end position="253"/>
    </location>
</feature>
<dbReference type="GO" id="GO:0003755">
    <property type="term" value="F:peptidyl-prolyl cis-trans isomerase activity"/>
    <property type="evidence" value="ECO:0007669"/>
    <property type="project" value="InterPro"/>
</dbReference>
<gene>
    <name evidence="3" type="primary">ppiB</name>
    <name evidence="3" type="ORF">BN1051_01576</name>
</gene>
<evidence type="ECO:0000313" key="3">
    <source>
        <dbReference type="EMBL" id="CEA08236.1"/>
    </source>
</evidence>
<comment type="function">
    <text evidence="1">PPIases accelerate the folding of proteins. It catalyzes the cis-trans isomerization of proline imidic peptide bonds in oligopeptides.</text>
</comment>
<dbReference type="PATRIC" id="fig|1461584.3.peg.1564"/>
<organism evidence="3">
    <name type="scientific">Arthrobacter saudimassiliensis</name>
    <dbReference type="NCBI Taxonomy" id="1461584"/>
    <lineage>
        <taxon>Bacteria</taxon>
        <taxon>Bacillati</taxon>
        <taxon>Actinomycetota</taxon>
        <taxon>Actinomycetes</taxon>
        <taxon>Micrococcales</taxon>
        <taxon>Micrococcaceae</taxon>
        <taxon>Arthrobacter</taxon>
    </lineage>
</organism>
<dbReference type="Pfam" id="PF00160">
    <property type="entry name" value="Pro_isomerase"/>
    <property type="match status" value="1"/>
</dbReference>
<dbReference type="PANTHER" id="PTHR45625">
    <property type="entry name" value="PEPTIDYL-PROLYL CIS-TRANS ISOMERASE-RELATED"/>
    <property type="match status" value="1"/>
</dbReference>
<sequence length="254" mass="26933">MPTKRIDRETRRRIARMEARRVLAAAQVRRRRRDNLFAGLAGVLALVLAVALQAFWFSNDPAPDDLALIRDQQERDARTAAGVPDPDTARGRVFTGTLDLNVGELGVELDGNAAPQAVAVFKQLADDGTLAGRSCHRLTATPDMGVLQCGSEDGKGGGDPDFQWGPIENAPADGVYPAGTIAVARGGTPDSHGTQFFITYKESRITQDGGGYTIMGKVTSGLDVLESVAAGGIEADQQDGRPKTAVAIDSFTLN</sequence>
<dbReference type="InterPro" id="IPR044666">
    <property type="entry name" value="Cyclophilin_A-like"/>
</dbReference>
<dbReference type="PROSITE" id="PS50072">
    <property type="entry name" value="CSA_PPIASE_2"/>
    <property type="match status" value="1"/>
</dbReference>
<name>A0A078MTV4_9MICC</name>
<dbReference type="EMBL" id="LN483070">
    <property type="protein sequence ID" value="CEA08236.1"/>
    <property type="molecule type" value="Genomic_DNA"/>
</dbReference>
<accession>A0A078MTV4</accession>
<proteinExistence type="predicted"/>
<reference evidence="3" key="1">
    <citation type="submission" date="2014-07" db="EMBL/GenBank/DDBJ databases">
        <authorList>
            <person name="Urmite Genomes Urmite Genomes"/>
        </authorList>
    </citation>
    <scope>NUCLEOTIDE SEQUENCE</scope>
    <source>
        <strain evidence="3">11W110_air</strain>
    </source>
</reference>
<dbReference type="AlphaFoldDB" id="A0A078MTV4"/>
<dbReference type="SUPFAM" id="SSF50891">
    <property type="entry name" value="Cyclophilin-like"/>
    <property type="match status" value="1"/>
</dbReference>
<evidence type="ECO:0000259" key="2">
    <source>
        <dbReference type="PROSITE" id="PS50072"/>
    </source>
</evidence>
<dbReference type="Gene3D" id="2.40.100.10">
    <property type="entry name" value="Cyclophilin-like"/>
    <property type="match status" value="1"/>
</dbReference>
<keyword evidence="3" id="KW-0413">Isomerase</keyword>
<dbReference type="InterPro" id="IPR002130">
    <property type="entry name" value="Cyclophilin-type_PPIase_dom"/>
</dbReference>
<dbReference type="PANTHER" id="PTHR45625:SF3">
    <property type="entry name" value="PEPTIDYL-PROLYL CIS-TRANS ISOMERASE B-RELATED"/>
    <property type="match status" value="1"/>
</dbReference>